<name>A0ABQ0B1D6_9FIRM</name>
<dbReference type="PANTHER" id="PTHR33392:SF6">
    <property type="entry name" value="POLYISOPRENYL-TEICHOIC ACID--PEPTIDOGLYCAN TEICHOIC ACID TRANSFERASE TAGU"/>
    <property type="match status" value="1"/>
</dbReference>
<keyword evidence="4" id="KW-1185">Reference proteome</keyword>
<gene>
    <name evidence="3" type="ORF">F130042H8_31440</name>
</gene>
<accession>A0ABQ0B1D6</accession>
<evidence type="ECO:0000256" key="1">
    <source>
        <dbReference type="ARBA" id="ARBA00006068"/>
    </source>
</evidence>
<dbReference type="NCBIfam" id="TIGR00350">
    <property type="entry name" value="lytR_cpsA_psr"/>
    <property type="match status" value="1"/>
</dbReference>
<organism evidence="3 4">
    <name type="scientific">Enterocloster alcoholdehydrogenati</name>
    <dbReference type="NCBI Taxonomy" id="2547410"/>
    <lineage>
        <taxon>Bacteria</taxon>
        <taxon>Bacillati</taxon>
        <taxon>Bacillota</taxon>
        <taxon>Clostridia</taxon>
        <taxon>Lachnospirales</taxon>
        <taxon>Lachnospiraceae</taxon>
        <taxon>Enterocloster</taxon>
    </lineage>
</organism>
<dbReference type="Proteomes" id="UP001600894">
    <property type="component" value="Unassembled WGS sequence"/>
</dbReference>
<dbReference type="InterPro" id="IPR050922">
    <property type="entry name" value="LytR/CpsA/Psr_CW_biosynth"/>
</dbReference>
<dbReference type="RefSeq" id="WP_176255510.1">
    <property type="nucleotide sequence ID" value="NZ_BAABXL010000001.1"/>
</dbReference>
<dbReference type="Gene3D" id="3.40.630.190">
    <property type="entry name" value="LCP protein"/>
    <property type="match status" value="1"/>
</dbReference>
<dbReference type="Pfam" id="PF03816">
    <property type="entry name" value="LytR_cpsA_psr"/>
    <property type="match status" value="1"/>
</dbReference>
<comment type="caution">
    <text evidence="3">The sequence shown here is derived from an EMBL/GenBank/DDBJ whole genome shotgun (WGS) entry which is preliminary data.</text>
</comment>
<evidence type="ECO:0000313" key="4">
    <source>
        <dbReference type="Proteomes" id="UP001600894"/>
    </source>
</evidence>
<feature type="domain" description="Cell envelope-related transcriptional attenuator" evidence="2">
    <location>
        <begin position="89"/>
        <end position="247"/>
    </location>
</feature>
<protein>
    <recommendedName>
        <fullName evidence="2">Cell envelope-related transcriptional attenuator domain-containing protein</fullName>
    </recommendedName>
</protein>
<dbReference type="PANTHER" id="PTHR33392">
    <property type="entry name" value="POLYISOPRENYL-TEICHOIC ACID--PEPTIDOGLYCAN TEICHOIC ACID TRANSFERASE TAGU"/>
    <property type="match status" value="1"/>
</dbReference>
<sequence length="333" mass="37278">MVLVILFAAVTWNLWQEKKLAVQENQAWNSQAKETLPSEESFYGQNRDRVEYEGKTYRRNTYIKAFLCMGIDRRDELTQTTVAGAGGQSDGIFLVAQDTIRDTVRILAIPRDTMTSIPLTDLSGNILGYDTQHLTLAYAYGDGREKSCQYMCEAVTELLGGLKIDGYMAVSMGALAKLNDAVGGVTVAIDDPELESRDPDFKSGSSITLMGDQAEAFLRYRDTKKNQSAITRLQRQESYITGYAASMREKAVKEDGLALKLLDIAAPYMVTNLSKDQYLDMCMAFLNSSQQLSGDDIQILPGKGVETKIYDEYYPDLEHTKQMVLDLFYRVEA</sequence>
<dbReference type="InterPro" id="IPR004474">
    <property type="entry name" value="LytR_CpsA_psr"/>
</dbReference>
<reference evidence="3 4" key="1">
    <citation type="submission" date="2024-04" db="EMBL/GenBank/DDBJ databases">
        <title>Defined microbial consortia suppress multidrug-resistant proinflammatory Enterobacteriaceae via ecological control.</title>
        <authorList>
            <person name="Furuichi M."/>
            <person name="Kawaguchi T."/>
            <person name="Pust M."/>
            <person name="Yasuma K."/>
            <person name="Plichta D."/>
            <person name="Hasegawa N."/>
            <person name="Ohya T."/>
            <person name="Bhattarai S."/>
            <person name="Sasajima S."/>
            <person name="Aoto Y."/>
            <person name="Tuganbaev T."/>
            <person name="Yaginuma M."/>
            <person name="Ueda M."/>
            <person name="Okahashi N."/>
            <person name="Amafuji K."/>
            <person name="Kiridooshi Y."/>
            <person name="Sugita K."/>
            <person name="Strazar M."/>
            <person name="Skelly A."/>
            <person name="Suda W."/>
            <person name="Hattori M."/>
            <person name="Nakamoto N."/>
            <person name="Caballero S."/>
            <person name="Norman J."/>
            <person name="Olle B."/>
            <person name="Tanoue T."/>
            <person name="Arita M."/>
            <person name="Bucci V."/>
            <person name="Atarashi K."/>
            <person name="Xavier R."/>
            <person name="Honda K."/>
        </authorList>
    </citation>
    <scope>NUCLEOTIDE SEQUENCE [LARGE SCALE GENOMIC DNA]</scope>
    <source>
        <strain evidence="4">f13</strain>
    </source>
</reference>
<evidence type="ECO:0000259" key="2">
    <source>
        <dbReference type="Pfam" id="PF03816"/>
    </source>
</evidence>
<comment type="similarity">
    <text evidence="1">Belongs to the LytR/CpsA/Psr (LCP) family.</text>
</comment>
<evidence type="ECO:0000313" key="3">
    <source>
        <dbReference type="EMBL" id="GAA6270084.1"/>
    </source>
</evidence>
<dbReference type="EMBL" id="BAABXL010000001">
    <property type="protein sequence ID" value="GAA6270084.1"/>
    <property type="molecule type" value="Genomic_DNA"/>
</dbReference>
<proteinExistence type="inferred from homology"/>